<evidence type="ECO:0000313" key="5">
    <source>
        <dbReference type="Proteomes" id="UP000644699"/>
    </source>
</evidence>
<dbReference type="PANTHER" id="PTHR43046">
    <property type="entry name" value="GDP-MANNOSE MANNOSYL HYDROLASE"/>
    <property type="match status" value="1"/>
</dbReference>
<reference evidence="4" key="2">
    <citation type="submission" date="2020-09" db="EMBL/GenBank/DDBJ databases">
        <authorList>
            <person name="Sun Q."/>
            <person name="Zhou Y."/>
        </authorList>
    </citation>
    <scope>NUCLEOTIDE SEQUENCE</scope>
    <source>
        <strain evidence="4">CGMCC 1.15367</strain>
    </source>
</reference>
<comment type="cofactor">
    <cofactor evidence="1">
        <name>Mg(2+)</name>
        <dbReference type="ChEBI" id="CHEBI:18420"/>
    </cofactor>
</comment>
<evidence type="ECO:0000256" key="2">
    <source>
        <dbReference type="ARBA" id="ARBA00022801"/>
    </source>
</evidence>
<comment type="caution">
    <text evidence="4">The sequence shown here is derived from an EMBL/GenBank/DDBJ whole genome shotgun (WGS) entry which is preliminary data.</text>
</comment>
<dbReference type="AlphaFoldDB" id="A0A917EAL6"/>
<dbReference type="GO" id="GO:0016787">
    <property type="term" value="F:hydrolase activity"/>
    <property type="evidence" value="ECO:0007669"/>
    <property type="project" value="UniProtKB-KW"/>
</dbReference>
<dbReference type="Gene3D" id="3.90.79.10">
    <property type="entry name" value="Nucleoside Triphosphate Pyrophosphohydrolase"/>
    <property type="match status" value="1"/>
</dbReference>
<dbReference type="SUPFAM" id="SSF55811">
    <property type="entry name" value="Nudix"/>
    <property type="match status" value="1"/>
</dbReference>
<sequence>MVSSSSRSGAEEKSLLLRLLDGTKTARRLRHLAMLAARPMTLGIRAAAFDASGAVFLVRHTYMSGWYLPGGGLDPGETAASAVARELGEEGNLRLAAPPRLVSVHFNRSGLGRDHVLFFQCPLVHQTAPKPADREIAESGFFPLDALPEAVTPATLRRLAELRGDQSADPDW</sequence>
<evidence type="ECO:0000313" key="4">
    <source>
        <dbReference type="EMBL" id="GGE19359.1"/>
    </source>
</evidence>
<keyword evidence="5" id="KW-1185">Reference proteome</keyword>
<dbReference type="InterPro" id="IPR020084">
    <property type="entry name" value="NUDIX_hydrolase_CS"/>
</dbReference>
<evidence type="ECO:0000256" key="1">
    <source>
        <dbReference type="ARBA" id="ARBA00001946"/>
    </source>
</evidence>
<dbReference type="PROSITE" id="PS51462">
    <property type="entry name" value="NUDIX"/>
    <property type="match status" value="1"/>
</dbReference>
<dbReference type="EMBL" id="BMIQ01000008">
    <property type="protein sequence ID" value="GGE19359.1"/>
    <property type="molecule type" value="Genomic_DNA"/>
</dbReference>
<dbReference type="InterPro" id="IPR000086">
    <property type="entry name" value="NUDIX_hydrolase_dom"/>
</dbReference>
<dbReference type="InterPro" id="IPR015797">
    <property type="entry name" value="NUDIX_hydrolase-like_dom_sf"/>
</dbReference>
<gene>
    <name evidence="4" type="ORF">GCM10011390_43240</name>
</gene>
<dbReference type="Pfam" id="PF00293">
    <property type="entry name" value="NUDIX"/>
    <property type="match status" value="1"/>
</dbReference>
<evidence type="ECO:0000259" key="3">
    <source>
        <dbReference type="PROSITE" id="PS51462"/>
    </source>
</evidence>
<name>A0A917EAL6_9HYPH</name>
<keyword evidence="2 4" id="KW-0378">Hydrolase</keyword>
<feature type="domain" description="Nudix hydrolase" evidence="3">
    <location>
        <begin position="39"/>
        <end position="165"/>
    </location>
</feature>
<dbReference type="CDD" id="cd04680">
    <property type="entry name" value="NUDIX_Hydrolase"/>
    <property type="match status" value="1"/>
</dbReference>
<accession>A0A917EAL6</accession>
<protein>
    <submittedName>
        <fullName evidence="4">NUDIX hydrolase</fullName>
    </submittedName>
</protein>
<organism evidence="4 5">
    <name type="scientific">Aureimonas endophytica</name>
    <dbReference type="NCBI Taxonomy" id="2027858"/>
    <lineage>
        <taxon>Bacteria</taxon>
        <taxon>Pseudomonadati</taxon>
        <taxon>Pseudomonadota</taxon>
        <taxon>Alphaproteobacteria</taxon>
        <taxon>Hyphomicrobiales</taxon>
        <taxon>Aurantimonadaceae</taxon>
        <taxon>Aureimonas</taxon>
    </lineage>
</organism>
<proteinExistence type="predicted"/>
<dbReference type="PANTHER" id="PTHR43046:SF14">
    <property type="entry name" value="MUTT_NUDIX FAMILY PROTEIN"/>
    <property type="match status" value="1"/>
</dbReference>
<reference evidence="4" key="1">
    <citation type="journal article" date="2014" name="Int. J. Syst. Evol. Microbiol.">
        <title>Complete genome sequence of Corynebacterium casei LMG S-19264T (=DSM 44701T), isolated from a smear-ripened cheese.</title>
        <authorList>
            <consortium name="US DOE Joint Genome Institute (JGI-PGF)"/>
            <person name="Walter F."/>
            <person name="Albersmeier A."/>
            <person name="Kalinowski J."/>
            <person name="Ruckert C."/>
        </authorList>
    </citation>
    <scope>NUCLEOTIDE SEQUENCE</scope>
    <source>
        <strain evidence="4">CGMCC 1.15367</strain>
    </source>
</reference>
<dbReference type="PROSITE" id="PS00893">
    <property type="entry name" value="NUDIX_BOX"/>
    <property type="match status" value="1"/>
</dbReference>
<dbReference type="Proteomes" id="UP000644699">
    <property type="component" value="Unassembled WGS sequence"/>
</dbReference>